<accession>A0A948RVQ9</accession>
<dbReference type="NCBIfam" id="TIGR00738">
    <property type="entry name" value="rrf2_super"/>
    <property type="match status" value="1"/>
</dbReference>
<dbReference type="GO" id="GO:0003700">
    <property type="term" value="F:DNA-binding transcription factor activity"/>
    <property type="evidence" value="ECO:0007669"/>
    <property type="project" value="TreeGrafter"/>
</dbReference>
<dbReference type="InterPro" id="IPR036390">
    <property type="entry name" value="WH_DNA-bd_sf"/>
</dbReference>
<dbReference type="InterPro" id="IPR036388">
    <property type="entry name" value="WH-like_DNA-bd_sf"/>
</dbReference>
<gene>
    <name evidence="2" type="ORF">KJ970_07985</name>
</gene>
<evidence type="ECO:0000313" key="3">
    <source>
        <dbReference type="Proteomes" id="UP000777784"/>
    </source>
</evidence>
<dbReference type="AlphaFoldDB" id="A0A948RVQ9"/>
<dbReference type="EMBL" id="JAHJDP010000038">
    <property type="protein sequence ID" value="MBU2690856.1"/>
    <property type="molecule type" value="Genomic_DNA"/>
</dbReference>
<dbReference type="GO" id="GO:0005829">
    <property type="term" value="C:cytosol"/>
    <property type="evidence" value="ECO:0007669"/>
    <property type="project" value="TreeGrafter"/>
</dbReference>
<protein>
    <submittedName>
        <fullName evidence="2">Rrf2 family transcriptional regulator</fullName>
    </submittedName>
</protein>
<dbReference type="Pfam" id="PF02082">
    <property type="entry name" value="Rrf2"/>
    <property type="match status" value="1"/>
</dbReference>
<dbReference type="Gene3D" id="1.10.10.10">
    <property type="entry name" value="Winged helix-like DNA-binding domain superfamily/Winged helix DNA-binding domain"/>
    <property type="match status" value="1"/>
</dbReference>
<dbReference type="InterPro" id="IPR000944">
    <property type="entry name" value="Tscrpt_reg_Rrf2"/>
</dbReference>
<organism evidence="2 3">
    <name type="scientific">Eiseniibacteriota bacterium</name>
    <dbReference type="NCBI Taxonomy" id="2212470"/>
    <lineage>
        <taxon>Bacteria</taxon>
        <taxon>Candidatus Eiseniibacteriota</taxon>
    </lineage>
</organism>
<comment type="caution">
    <text evidence="2">The sequence shown here is derived from an EMBL/GenBank/DDBJ whole genome shotgun (WGS) entry which is preliminary data.</text>
</comment>
<dbReference type="SUPFAM" id="SSF46785">
    <property type="entry name" value="Winged helix' DNA-binding domain"/>
    <property type="match status" value="1"/>
</dbReference>
<dbReference type="PANTHER" id="PTHR33221:SF2">
    <property type="entry name" value="TRANSCRIPTIONAL REGULATOR"/>
    <property type="match status" value="1"/>
</dbReference>
<feature type="region of interest" description="Disordered" evidence="1">
    <location>
        <begin position="151"/>
        <end position="173"/>
    </location>
</feature>
<reference evidence="2" key="1">
    <citation type="submission" date="2021-05" db="EMBL/GenBank/DDBJ databases">
        <title>Energy efficiency and biological interactions define the core microbiome of deep oligotrophic groundwater.</title>
        <authorList>
            <person name="Mehrshad M."/>
            <person name="Lopez-Fernandez M."/>
            <person name="Bell E."/>
            <person name="Bernier-Latmani R."/>
            <person name="Bertilsson S."/>
            <person name="Dopson M."/>
        </authorList>
    </citation>
    <scope>NUCLEOTIDE SEQUENCE</scope>
    <source>
        <strain evidence="2">Modern_marine.mb.64</strain>
    </source>
</reference>
<proteinExistence type="predicted"/>
<sequence length="173" mass="18361">MFGFTRKTDYALVALVGLAEPPVKEADQQSARQIAERFDLPLPALMGILKCLMGVGLVRSTRGPRGGYSLARKPADISVNDVVSAIEGPVSVTNCCNASATRGARVPGDGSTHCRIQGRCPISISVRGLNRQIGDYLSHVTLADLMRNDGRPFASSEPTSLHPASGSLKEEAQ</sequence>
<evidence type="ECO:0000313" key="2">
    <source>
        <dbReference type="EMBL" id="MBU2690856.1"/>
    </source>
</evidence>
<name>A0A948RVQ9_UNCEI</name>
<evidence type="ECO:0000256" key="1">
    <source>
        <dbReference type="SAM" id="MobiDB-lite"/>
    </source>
</evidence>
<dbReference type="PANTHER" id="PTHR33221">
    <property type="entry name" value="WINGED HELIX-TURN-HELIX TRANSCRIPTIONAL REGULATOR, RRF2 FAMILY"/>
    <property type="match status" value="1"/>
</dbReference>
<dbReference type="Proteomes" id="UP000777784">
    <property type="component" value="Unassembled WGS sequence"/>
</dbReference>
<dbReference type="PROSITE" id="PS51197">
    <property type="entry name" value="HTH_RRF2_2"/>
    <property type="match status" value="1"/>
</dbReference>
<dbReference type="PROSITE" id="PS01332">
    <property type="entry name" value="HTH_RRF2_1"/>
    <property type="match status" value="1"/>
</dbReference>
<dbReference type="InterPro" id="IPR030489">
    <property type="entry name" value="TR_Rrf2-type_CS"/>
</dbReference>